<sequence length="344" mass="39344">MNKKLKTILGIGALLFLVVASVVYVKFFSSNTKFSKEELFVEIPTGSNYEDVKKIISPYVNGLSGFELMANLRSYDENVKPGRFLLKKGMGNFAIVASLRRNVPVKLAFNNQERLENLCVRISSQIEPDTTKLLATFRDPKFLEENQFTKDNVIAMFIPNSYEFYWNTSAEKFRDKMLKEYKKFWTLERLTKAKRLGLTPVQVITLASIVHKETVKKSERPVVAKVYLNRLEQGMLLQADPTVIYAVKSRDNDFEQVIKRVLYADLTISSPYNTYVNLGLPPGPIAMPDIDAIEAVLSPDDNDYIYFCASVEKFGYHEFASTYAQHQVNARKYAEWLNSTGTNR</sequence>
<keyword evidence="5 7" id="KW-0456">Lyase</keyword>
<dbReference type="eggNOG" id="COG1559">
    <property type="taxonomic scope" value="Bacteria"/>
</dbReference>
<dbReference type="EC" id="4.2.2.29" evidence="7"/>
<dbReference type="Proteomes" id="UP000029554">
    <property type="component" value="Unassembled WGS sequence"/>
</dbReference>
<evidence type="ECO:0000256" key="6">
    <source>
        <dbReference type="ARBA" id="ARBA00023316"/>
    </source>
</evidence>
<dbReference type="GO" id="GO:0008932">
    <property type="term" value="F:lytic endotransglycosylase activity"/>
    <property type="evidence" value="ECO:0007669"/>
    <property type="project" value="UniProtKB-UniRule"/>
</dbReference>
<comment type="similarity">
    <text evidence="7">Belongs to the transglycosylase MltG family.</text>
</comment>
<dbReference type="RefSeq" id="WP_035123871.1">
    <property type="nucleotide sequence ID" value="NZ_JRHH01000001.1"/>
</dbReference>
<dbReference type="STRING" id="1453498.LG45_01990"/>
<comment type="catalytic activity">
    <reaction evidence="7">
        <text>a peptidoglycan chain = a peptidoglycan chain with N-acetyl-1,6-anhydromuramyl-[peptide] at the reducing end + a peptidoglycan chain with N-acetylglucosamine at the non-reducing end.</text>
        <dbReference type="EC" id="4.2.2.29"/>
    </reaction>
</comment>
<keyword evidence="6 7" id="KW-0961">Cell wall biogenesis/degradation</keyword>
<dbReference type="EMBL" id="JRHH01000001">
    <property type="protein sequence ID" value="KGD69558.1"/>
    <property type="molecule type" value="Genomic_DNA"/>
</dbReference>
<dbReference type="GO" id="GO:0009252">
    <property type="term" value="P:peptidoglycan biosynthetic process"/>
    <property type="evidence" value="ECO:0007669"/>
    <property type="project" value="UniProtKB-UniRule"/>
</dbReference>
<dbReference type="HAMAP" id="MF_02065">
    <property type="entry name" value="MltG"/>
    <property type="match status" value="1"/>
</dbReference>
<evidence type="ECO:0000256" key="1">
    <source>
        <dbReference type="ARBA" id="ARBA00022475"/>
    </source>
</evidence>
<dbReference type="Gene3D" id="3.30.160.60">
    <property type="entry name" value="Classic Zinc Finger"/>
    <property type="match status" value="1"/>
</dbReference>
<gene>
    <name evidence="7" type="primary">mltG</name>
    <name evidence="8" type="ORF">LG45_01990</name>
</gene>
<keyword evidence="1 7" id="KW-1003">Cell membrane</keyword>
<dbReference type="NCBIfam" id="TIGR00247">
    <property type="entry name" value="endolytic transglycosylase MltG"/>
    <property type="match status" value="1"/>
</dbReference>
<dbReference type="OrthoDB" id="9814591at2"/>
<feature type="site" description="Important for catalytic activity" evidence="7">
    <location>
        <position position="213"/>
    </location>
</feature>
<protein>
    <recommendedName>
        <fullName evidence="7">Endolytic murein transglycosylase</fullName>
        <ecNumber evidence="7">4.2.2.29</ecNumber>
    </recommendedName>
    <alternativeName>
        <fullName evidence="7">Peptidoglycan lytic transglycosylase</fullName>
    </alternativeName>
    <alternativeName>
        <fullName evidence="7">Peptidoglycan polymerization terminase</fullName>
    </alternativeName>
</protein>
<comment type="caution">
    <text evidence="8">The sequence shown here is derived from an EMBL/GenBank/DDBJ whole genome shotgun (WGS) entry which is preliminary data.</text>
</comment>
<evidence type="ECO:0000313" key="8">
    <source>
        <dbReference type="EMBL" id="KGD69558.1"/>
    </source>
</evidence>
<dbReference type="PANTHER" id="PTHR30518">
    <property type="entry name" value="ENDOLYTIC MUREIN TRANSGLYCOSYLASE"/>
    <property type="match status" value="1"/>
</dbReference>
<accession>A0A095U4I3</accession>
<reference evidence="8 9" key="1">
    <citation type="submission" date="2014-09" db="EMBL/GenBank/DDBJ databases">
        <title>Whole Genome Shotgun of Flavobacterium aquatile LMG 4008.</title>
        <authorList>
            <person name="Gale A.N."/>
            <person name="Pipes S.E."/>
            <person name="Newman J.D."/>
        </authorList>
    </citation>
    <scope>NUCLEOTIDE SEQUENCE [LARGE SCALE GENOMIC DNA]</scope>
    <source>
        <strain evidence="8 9">LMG 4008</strain>
    </source>
</reference>
<evidence type="ECO:0000256" key="7">
    <source>
        <dbReference type="HAMAP-Rule" id="MF_02065"/>
    </source>
</evidence>
<evidence type="ECO:0000256" key="3">
    <source>
        <dbReference type="ARBA" id="ARBA00022989"/>
    </source>
</evidence>
<dbReference type="AlphaFoldDB" id="A0A095U4I3"/>
<dbReference type="GO" id="GO:0005886">
    <property type="term" value="C:plasma membrane"/>
    <property type="evidence" value="ECO:0007669"/>
    <property type="project" value="UniProtKB-UniRule"/>
</dbReference>
<keyword evidence="2 7" id="KW-0812">Transmembrane</keyword>
<organism evidence="8 9">
    <name type="scientific">Flavobacterium aquatile LMG 4008 = ATCC 11947</name>
    <dbReference type="NCBI Taxonomy" id="1453498"/>
    <lineage>
        <taxon>Bacteria</taxon>
        <taxon>Pseudomonadati</taxon>
        <taxon>Bacteroidota</taxon>
        <taxon>Flavobacteriia</taxon>
        <taxon>Flavobacteriales</taxon>
        <taxon>Flavobacteriaceae</taxon>
        <taxon>Flavobacterium</taxon>
    </lineage>
</organism>
<name>A0A095U4I3_9FLAO</name>
<dbReference type="GO" id="GO:0071555">
    <property type="term" value="P:cell wall organization"/>
    <property type="evidence" value="ECO:0007669"/>
    <property type="project" value="UniProtKB-KW"/>
</dbReference>
<keyword evidence="9" id="KW-1185">Reference proteome</keyword>
<dbReference type="Pfam" id="PF02618">
    <property type="entry name" value="YceG"/>
    <property type="match status" value="1"/>
</dbReference>
<comment type="function">
    <text evidence="7">Functions as a peptidoglycan terminase that cleaves nascent peptidoglycan strands endolytically to terminate their elongation.</text>
</comment>
<keyword evidence="3 7" id="KW-1133">Transmembrane helix</keyword>
<evidence type="ECO:0000256" key="5">
    <source>
        <dbReference type="ARBA" id="ARBA00023239"/>
    </source>
</evidence>
<proteinExistence type="inferred from homology"/>
<evidence type="ECO:0000256" key="4">
    <source>
        <dbReference type="ARBA" id="ARBA00023136"/>
    </source>
</evidence>
<dbReference type="InterPro" id="IPR003770">
    <property type="entry name" value="MLTG-like"/>
</dbReference>
<evidence type="ECO:0000256" key="2">
    <source>
        <dbReference type="ARBA" id="ARBA00022692"/>
    </source>
</evidence>
<dbReference type="PANTHER" id="PTHR30518:SF2">
    <property type="entry name" value="ENDOLYTIC MUREIN TRANSGLYCOSYLASE"/>
    <property type="match status" value="1"/>
</dbReference>
<keyword evidence="4 7" id="KW-0472">Membrane</keyword>
<dbReference type="CDD" id="cd08010">
    <property type="entry name" value="MltG_like"/>
    <property type="match status" value="1"/>
</dbReference>
<evidence type="ECO:0000313" key="9">
    <source>
        <dbReference type="Proteomes" id="UP000029554"/>
    </source>
</evidence>